<feature type="compositionally biased region" description="Basic residues" evidence="1">
    <location>
        <begin position="276"/>
        <end position="289"/>
    </location>
</feature>
<feature type="region of interest" description="Disordered" evidence="1">
    <location>
        <begin position="1"/>
        <end position="41"/>
    </location>
</feature>
<organism evidence="2 3">
    <name type="scientific">Pythium oligandrum</name>
    <name type="common">Mycoparasitic fungus</name>
    <dbReference type="NCBI Taxonomy" id="41045"/>
    <lineage>
        <taxon>Eukaryota</taxon>
        <taxon>Sar</taxon>
        <taxon>Stramenopiles</taxon>
        <taxon>Oomycota</taxon>
        <taxon>Peronosporomycetes</taxon>
        <taxon>Pythiales</taxon>
        <taxon>Pythiaceae</taxon>
        <taxon>Pythium</taxon>
    </lineage>
</organism>
<protein>
    <submittedName>
        <fullName evidence="2">Uncharacterized protein</fullName>
    </submittedName>
</protein>
<evidence type="ECO:0000313" key="3">
    <source>
        <dbReference type="Proteomes" id="UP000794436"/>
    </source>
</evidence>
<sequence>MRHHAHPPMPRYPPPPRLAHPPPPTAFYAARPRPRPLPPVDPEEQWLAAFKRQHLSDPEPVVTTLTGPPLQAVRLHLTEIESLVDDLEHNATELLTHERRLDELLTSEDDDENSLEVSRLRLQIERERSRCAQIQAAITAKCSPGPLGLSKEMAEAITAFARRAQKKKRWRQRAKARLQAARAVRRGLEEGRTDSREQSIQSPSIEEAATPRTSNDISGSTQAAEATSAASSSEEKVTAKKLLLAVELLKKRRGDSLTAEEQHAIDTAQREAEARLHRRKRQKKPRSRSPKAFSEEINSEKTTQTQDTTSTHAQTVSRPLLQDPACPDMEALVATRRHWDRYIVHPAVQGASSIPPHFVIPPVHPSDMWSVYLTTETS</sequence>
<feature type="compositionally biased region" description="Basic and acidic residues" evidence="1">
    <location>
        <begin position="260"/>
        <end position="275"/>
    </location>
</feature>
<gene>
    <name evidence="2" type="ORF">Poli38472_014050</name>
</gene>
<proteinExistence type="predicted"/>
<reference evidence="2" key="1">
    <citation type="submission" date="2019-03" db="EMBL/GenBank/DDBJ databases">
        <title>Long read genome sequence of the mycoparasitic Pythium oligandrum ATCC 38472 isolated from sugarbeet rhizosphere.</title>
        <authorList>
            <person name="Gaulin E."/>
        </authorList>
    </citation>
    <scope>NUCLEOTIDE SEQUENCE</scope>
    <source>
        <strain evidence="2">ATCC 38472_TT</strain>
    </source>
</reference>
<feature type="compositionally biased region" description="Low complexity" evidence="1">
    <location>
        <begin position="218"/>
        <end position="232"/>
    </location>
</feature>
<dbReference type="Proteomes" id="UP000794436">
    <property type="component" value="Unassembled WGS sequence"/>
</dbReference>
<name>A0A8K1CPP4_PYTOL</name>
<feature type="compositionally biased region" description="Pro residues" evidence="1">
    <location>
        <begin position="7"/>
        <end position="25"/>
    </location>
</feature>
<dbReference type="AlphaFoldDB" id="A0A8K1CPP4"/>
<dbReference type="EMBL" id="SPLM01000007">
    <property type="protein sequence ID" value="TMW66738.1"/>
    <property type="molecule type" value="Genomic_DNA"/>
</dbReference>
<feature type="region of interest" description="Disordered" evidence="1">
    <location>
        <begin position="181"/>
        <end position="236"/>
    </location>
</feature>
<keyword evidence="3" id="KW-1185">Reference proteome</keyword>
<accession>A0A8K1CPP4</accession>
<dbReference type="Pfam" id="PF16021">
    <property type="entry name" value="PDCD7"/>
    <property type="match status" value="1"/>
</dbReference>
<feature type="region of interest" description="Disordered" evidence="1">
    <location>
        <begin position="253"/>
        <end position="322"/>
    </location>
</feature>
<comment type="caution">
    <text evidence="2">The sequence shown here is derived from an EMBL/GenBank/DDBJ whole genome shotgun (WGS) entry which is preliminary data.</text>
</comment>
<feature type="compositionally biased region" description="Basic and acidic residues" evidence="1">
    <location>
        <begin position="186"/>
        <end position="197"/>
    </location>
</feature>
<dbReference type="InterPro" id="IPR031974">
    <property type="entry name" value="PDCD7"/>
</dbReference>
<evidence type="ECO:0000256" key="1">
    <source>
        <dbReference type="SAM" id="MobiDB-lite"/>
    </source>
</evidence>
<feature type="compositionally biased region" description="Low complexity" evidence="1">
    <location>
        <begin position="302"/>
        <end position="315"/>
    </location>
</feature>
<evidence type="ECO:0000313" key="2">
    <source>
        <dbReference type="EMBL" id="TMW66738.1"/>
    </source>
</evidence>